<evidence type="ECO:0000256" key="1">
    <source>
        <dbReference type="ARBA" id="ARBA00004418"/>
    </source>
</evidence>
<dbReference type="Pfam" id="PF13795">
    <property type="entry name" value="HupE_UreJ_2"/>
    <property type="match status" value="1"/>
</dbReference>
<keyword evidence="5" id="KW-0812">Transmembrane</keyword>
<dbReference type="Pfam" id="PF13379">
    <property type="entry name" value="NMT1_2"/>
    <property type="match status" value="1"/>
</dbReference>
<feature type="transmembrane region" description="Helical" evidence="5">
    <location>
        <begin position="334"/>
        <end position="353"/>
    </location>
</feature>
<feature type="transmembrane region" description="Helical" evidence="5">
    <location>
        <begin position="272"/>
        <end position="293"/>
    </location>
</feature>
<keyword evidence="3" id="KW-0732">Signal</keyword>
<name>A0ABV1WNA3_9ACTN</name>
<keyword evidence="7" id="KW-1185">Reference proteome</keyword>
<accession>A0ABV1WNA3</accession>
<dbReference type="InterPro" id="IPR032809">
    <property type="entry name" value="Put_HupE_UreJ"/>
</dbReference>
<evidence type="ECO:0000256" key="5">
    <source>
        <dbReference type="SAM" id="Phobius"/>
    </source>
</evidence>
<comment type="subcellular location">
    <subcellularLocation>
        <location evidence="1">Periplasm</location>
    </subcellularLocation>
</comment>
<organism evidence="6 7">
    <name type="scientific">Streptomyces hyaluromycini</name>
    <dbReference type="NCBI Taxonomy" id="1377993"/>
    <lineage>
        <taxon>Bacteria</taxon>
        <taxon>Bacillati</taxon>
        <taxon>Actinomycetota</taxon>
        <taxon>Actinomycetes</taxon>
        <taxon>Kitasatosporales</taxon>
        <taxon>Streptomycetaceae</taxon>
        <taxon>Streptomyces</taxon>
    </lineage>
</organism>
<comment type="caution">
    <text evidence="6">The sequence shown here is derived from an EMBL/GenBank/DDBJ whole genome shotgun (WGS) entry which is preliminary data.</text>
</comment>
<gene>
    <name evidence="6" type="ORF">ABT404_02360</name>
</gene>
<evidence type="ECO:0000256" key="4">
    <source>
        <dbReference type="SAM" id="MobiDB-lite"/>
    </source>
</evidence>
<reference evidence="6 7" key="1">
    <citation type="submission" date="2024-06" db="EMBL/GenBank/DDBJ databases">
        <title>The Natural Products Discovery Center: Release of the First 8490 Sequenced Strains for Exploring Actinobacteria Biosynthetic Diversity.</title>
        <authorList>
            <person name="Kalkreuter E."/>
            <person name="Kautsar S.A."/>
            <person name="Yang D."/>
            <person name="Bader C.D."/>
            <person name="Teijaro C.N."/>
            <person name="Fluegel L."/>
            <person name="Davis C.M."/>
            <person name="Simpson J.R."/>
            <person name="Lauterbach L."/>
            <person name="Steele A.D."/>
            <person name="Gui C."/>
            <person name="Meng S."/>
            <person name="Li G."/>
            <person name="Viehrig K."/>
            <person name="Ye F."/>
            <person name="Su P."/>
            <person name="Kiefer A.F."/>
            <person name="Nichols A."/>
            <person name="Cepeda A.J."/>
            <person name="Yan W."/>
            <person name="Fan B."/>
            <person name="Jiang Y."/>
            <person name="Adhikari A."/>
            <person name="Zheng C.-J."/>
            <person name="Schuster L."/>
            <person name="Cowan T.M."/>
            <person name="Smanski M.J."/>
            <person name="Chevrette M.G."/>
            <person name="De Carvalho L.P.S."/>
            <person name="Shen B."/>
        </authorList>
    </citation>
    <scope>NUCLEOTIDE SEQUENCE [LARGE SCALE GENOMIC DNA]</scope>
    <source>
        <strain evidence="6 7">NPDC000234</strain>
    </source>
</reference>
<dbReference type="RefSeq" id="WP_350776592.1">
    <property type="nucleotide sequence ID" value="NZ_JBEPEK010000009.1"/>
</dbReference>
<evidence type="ECO:0000256" key="2">
    <source>
        <dbReference type="ARBA" id="ARBA00010742"/>
    </source>
</evidence>
<dbReference type="PANTHER" id="PTHR30024">
    <property type="entry name" value="ALIPHATIC SULFONATES-BINDING PROTEIN-RELATED"/>
    <property type="match status" value="1"/>
</dbReference>
<keyword evidence="5" id="KW-1133">Transmembrane helix</keyword>
<feature type="region of interest" description="Disordered" evidence="4">
    <location>
        <begin position="34"/>
        <end position="63"/>
    </location>
</feature>
<feature type="transmembrane region" description="Helical" evidence="5">
    <location>
        <begin position="305"/>
        <end position="327"/>
    </location>
</feature>
<dbReference type="Proteomes" id="UP001474181">
    <property type="component" value="Unassembled WGS sequence"/>
</dbReference>
<feature type="transmembrane region" description="Helical" evidence="5">
    <location>
        <begin position="373"/>
        <end position="393"/>
    </location>
</feature>
<dbReference type="EMBL" id="JBEPEK010000009">
    <property type="protein sequence ID" value="MER7178334.1"/>
    <property type="molecule type" value="Genomic_DNA"/>
</dbReference>
<proteinExistence type="inferred from homology"/>
<dbReference type="Gene3D" id="3.40.190.10">
    <property type="entry name" value="Periplasmic binding protein-like II"/>
    <property type="match status" value="2"/>
</dbReference>
<dbReference type="PANTHER" id="PTHR30024:SF47">
    <property type="entry name" value="TAURINE-BINDING PERIPLASMIC PROTEIN"/>
    <property type="match status" value="1"/>
</dbReference>
<evidence type="ECO:0000313" key="7">
    <source>
        <dbReference type="Proteomes" id="UP001474181"/>
    </source>
</evidence>
<evidence type="ECO:0000313" key="6">
    <source>
        <dbReference type="EMBL" id="MER7178334.1"/>
    </source>
</evidence>
<sequence>MGGRRRDIVLKVVLPASVTGLLTGAVHRHREGLLQGRGRHLRGPADPRHRRQGGRTGKNFNGAAADATLDERIKSLRGRKIGITGPGSGTEALVVYLFDKVGLDSKKDAQLVNLGSDPSAALGALKGGQVDALSFARPLGQQAEGTGVGTLYISPARGDIPGLVEVSHGVVFTTQSMLKAKAKAKEIAAFQRALGRAKKDIHGSTSRWHTAVGRIGRTTLAFTVGHSVALAVSAFGRLDIPAQPVEAFSAFSILVGAVHAIRPVFAGREAVVAGVFGLGYGLAFSLTLAEMHLSTSQLALSLAGFNLGIECMQLVLVLLALPSLVCLTRLRRHAALRTACAGLTAVAALGWLLDRLGVANSVARAADSAGTHTSQLLLVLATAAVLATLWTVAPHDRGNPRRSWRFAHRS</sequence>
<protein>
    <submittedName>
        <fullName evidence="6">HupE/UreJ family protein</fullName>
    </submittedName>
</protein>
<feature type="compositionally biased region" description="Basic residues" evidence="4">
    <location>
        <begin position="37"/>
        <end position="53"/>
    </location>
</feature>
<dbReference type="SUPFAM" id="SSF53850">
    <property type="entry name" value="Periplasmic binding protein-like II"/>
    <property type="match status" value="1"/>
</dbReference>
<evidence type="ECO:0000256" key="3">
    <source>
        <dbReference type="ARBA" id="ARBA00022729"/>
    </source>
</evidence>
<comment type="similarity">
    <text evidence="2">Belongs to the bacterial solute-binding protein SsuA/TauA family.</text>
</comment>
<keyword evidence="5" id="KW-0472">Membrane</keyword>